<evidence type="ECO:0000259" key="4">
    <source>
        <dbReference type="SMART" id="SM01217"/>
    </source>
</evidence>
<comment type="similarity">
    <text evidence="1">Belongs to the glycosyl hydrolase 3 family.</text>
</comment>
<accession>A0ABD6AIC5</accession>
<protein>
    <submittedName>
        <fullName evidence="5">Glycoside hydrolase family 3 C-terminal domain-containing protein</fullName>
    </submittedName>
</protein>
<dbReference type="SUPFAM" id="SSF52279">
    <property type="entry name" value="Beta-D-glucan exohydrolase, C-terminal domain"/>
    <property type="match status" value="1"/>
</dbReference>
<dbReference type="EMBL" id="JBHTBL010000004">
    <property type="protein sequence ID" value="MFC7323964.1"/>
    <property type="molecule type" value="Genomic_DNA"/>
</dbReference>
<organism evidence="5 6">
    <name type="scientific">Halorubrum rutilum</name>
    <dbReference type="NCBI Taxonomy" id="1364933"/>
    <lineage>
        <taxon>Archaea</taxon>
        <taxon>Methanobacteriati</taxon>
        <taxon>Methanobacteriota</taxon>
        <taxon>Stenosarchaea group</taxon>
        <taxon>Halobacteria</taxon>
        <taxon>Halobacteriales</taxon>
        <taxon>Haloferacaceae</taxon>
        <taxon>Halorubrum</taxon>
    </lineage>
</organism>
<dbReference type="Pfam" id="PF01915">
    <property type="entry name" value="Glyco_hydro_3_C"/>
    <property type="match status" value="1"/>
</dbReference>
<comment type="caution">
    <text evidence="5">The sequence shown here is derived from an EMBL/GenBank/DDBJ whole genome shotgun (WGS) entry which is preliminary data.</text>
</comment>
<dbReference type="RefSeq" id="WP_256408635.1">
    <property type="nucleotide sequence ID" value="NZ_JANHDN010000003.1"/>
</dbReference>
<dbReference type="Proteomes" id="UP001596545">
    <property type="component" value="Unassembled WGS sequence"/>
</dbReference>
<keyword evidence="2 5" id="KW-0378">Hydrolase</keyword>
<dbReference type="PANTHER" id="PTHR42715">
    <property type="entry name" value="BETA-GLUCOSIDASE"/>
    <property type="match status" value="1"/>
</dbReference>
<dbReference type="Pfam" id="PF14310">
    <property type="entry name" value="Fn3-like"/>
    <property type="match status" value="1"/>
</dbReference>
<reference evidence="5 6" key="1">
    <citation type="journal article" date="2019" name="Int. J. Syst. Evol. Microbiol.">
        <title>The Global Catalogue of Microorganisms (GCM) 10K type strain sequencing project: providing services to taxonomists for standard genome sequencing and annotation.</title>
        <authorList>
            <consortium name="The Broad Institute Genomics Platform"/>
            <consortium name="The Broad Institute Genome Sequencing Center for Infectious Disease"/>
            <person name="Wu L."/>
            <person name="Ma J."/>
        </authorList>
    </citation>
    <scope>NUCLEOTIDE SEQUENCE [LARGE SCALE GENOMIC DNA]</scope>
    <source>
        <strain evidence="5 6">CGMCC 1.12554</strain>
    </source>
</reference>
<evidence type="ECO:0000313" key="6">
    <source>
        <dbReference type="Proteomes" id="UP001596545"/>
    </source>
</evidence>
<evidence type="ECO:0000313" key="5">
    <source>
        <dbReference type="EMBL" id="MFC7323964.1"/>
    </source>
</evidence>
<dbReference type="PROSITE" id="PS00775">
    <property type="entry name" value="GLYCOSYL_HYDROL_F3"/>
    <property type="match status" value="1"/>
</dbReference>
<name>A0ABD6AIC5_9EURY</name>
<dbReference type="InterPro" id="IPR036962">
    <property type="entry name" value="Glyco_hydro_3_N_sf"/>
</dbReference>
<dbReference type="SUPFAM" id="SSF51445">
    <property type="entry name" value="(Trans)glycosidases"/>
    <property type="match status" value="1"/>
</dbReference>
<dbReference type="Gene3D" id="2.60.40.10">
    <property type="entry name" value="Immunoglobulins"/>
    <property type="match status" value="1"/>
</dbReference>
<dbReference type="InterPro" id="IPR019800">
    <property type="entry name" value="Glyco_hydro_3_AS"/>
</dbReference>
<proteinExistence type="inferred from homology"/>
<evidence type="ECO:0000256" key="3">
    <source>
        <dbReference type="ARBA" id="ARBA00023277"/>
    </source>
</evidence>
<dbReference type="PRINTS" id="PR00133">
    <property type="entry name" value="GLHYDRLASE3"/>
</dbReference>
<dbReference type="Gene3D" id="3.40.50.1700">
    <property type="entry name" value="Glycoside hydrolase family 3 C-terminal domain"/>
    <property type="match status" value="1"/>
</dbReference>
<dbReference type="InterPro" id="IPR017853">
    <property type="entry name" value="GH"/>
</dbReference>
<keyword evidence="6" id="KW-1185">Reference proteome</keyword>
<dbReference type="InterPro" id="IPR026891">
    <property type="entry name" value="Fn3-like"/>
</dbReference>
<dbReference type="InterPro" id="IPR002772">
    <property type="entry name" value="Glyco_hydro_3_C"/>
</dbReference>
<dbReference type="InterPro" id="IPR013783">
    <property type="entry name" value="Ig-like_fold"/>
</dbReference>
<dbReference type="InterPro" id="IPR036881">
    <property type="entry name" value="Glyco_hydro_3_C_sf"/>
</dbReference>
<sequence length="689" mass="72260">MEREIDAVVDELTLGEKLRLVHGAVDPEGKATGYLPGVDRVDIPPLALVDGPLGVRVNGGRATAFPASVALGATWRPSLARRFGRALGREAAAHGQDVVLAPGVNVARVPTGGRNFEYYGEDPHLTARTAVAAIDGVESAGVGATVKHYVANSQETDRYEVSAAVGERALREIYLPAFRAAVEEADVTSVMTAYNRVNGTHMSDHERLLSDVLKGEWGFDGFVVSDWWGTRSTVGAARAGLDVEMPGISPEAFAPDDVDLGEASEAMPPVPDVPALFGEPLREAVESGELDEAVVDEKVRRVLRGMASIGRFGSRPEGELDTAAHRRLAREIAAEGAVLLRNDGVLPLDGVDSLAVIGPNADAAKLGGGGSSEVSPFVRTSPVEGIGARDVSVAVERGIEPVSESRVFDAGTGDAAPDPSVDDAVDAAAAADCAVVVVQDDATEFRDRPGLALPGRQDDLIEAVAGVADRTVVVLRTSGPVETPWADAVDAVLEAWYPGQADGEALADLLFGDAEPGGRLPVTFGRTAADYPTSDDAAFPGVDGVARYDEGVFVGYRYFDERGVRPRFPFGHGLSYAAFAYGEPSVTEDADGFAVAVPVENTGDRRGKAVVQVYAGKTAAPVPTPKRELVGFEAATIEAGERRAVEVSVDRSAFEYYDEGAGWTLATGENALFVGRSSRDVVAAVDVSV</sequence>
<dbReference type="Pfam" id="PF00933">
    <property type="entry name" value="Glyco_hydro_3"/>
    <property type="match status" value="1"/>
</dbReference>
<evidence type="ECO:0000256" key="2">
    <source>
        <dbReference type="ARBA" id="ARBA00022801"/>
    </source>
</evidence>
<dbReference type="GO" id="GO:0016787">
    <property type="term" value="F:hydrolase activity"/>
    <property type="evidence" value="ECO:0007669"/>
    <property type="project" value="UniProtKB-KW"/>
</dbReference>
<dbReference type="PANTHER" id="PTHR42715:SF10">
    <property type="entry name" value="BETA-GLUCOSIDASE"/>
    <property type="match status" value="1"/>
</dbReference>
<dbReference type="SMART" id="SM01217">
    <property type="entry name" value="Fn3_like"/>
    <property type="match status" value="1"/>
</dbReference>
<dbReference type="Gene3D" id="3.20.20.300">
    <property type="entry name" value="Glycoside hydrolase, family 3, N-terminal domain"/>
    <property type="match status" value="1"/>
</dbReference>
<evidence type="ECO:0000256" key="1">
    <source>
        <dbReference type="ARBA" id="ARBA00005336"/>
    </source>
</evidence>
<dbReference type="InterPro" id="IPR001764">
    <property type="entry name" value="Glyco_hydro_3_N"/>
</dbReference>
<feature type="domain" description="Fibronectin type III-like" evidence="4">
    <location>
        <begin position="609"/>
        <end position="678"/>
    </location>
</feature>
<gene>
    <name evidence="5" type="ORF">ACFQMF_05125</name>
</gene>
<dbReference type="InterPro" id="IPR050288">
    <property type="entry name" value="Cellulose_deg_GH3"/>
</dbReference>
<keyword evidence="3" id="KW-0119">Carbohydrate metabolism</keyword>
<dbReference type="AlphaFoldDB" id="A0ABD6AIC5"/>